<dbReference type="Proteomes" id="UP000195755">
    <property type="component" value="Chromosome"/>
</dbReference>
<evidence type="ECO:0000256" key="4">
    <source>
        <dbReference type="ARBA" id="ARBA00023125"/>
    </source>
</evidence>
<feature type="DNA-binding region" description="OmpR/PhoB-type" evidence="6">
    <location>
        <begin position="1"/>
        <end position="98"/>
    </location>
</feature>
<keyword evidence="4 6" id="KW-0238">DNA-binding</keyword>
<dbReference type="PROSITE" id="PS51755">
    <property type="entry name" value="OMPR_PHOB"/>
    <property type="match status" value="1"/>
</dbReference>
<dbReference type="Pfam" id="PF03704">
    <property type="entry name" value="BTAD"/>
    <property type="match status" value="1"/>
</dbReference>
<dbReference type="SUPFAM" id="SSF46894">
    <property type="entry name" value="C-terminal effector domain of the bipartite response regulators"/>
    <property type="match status" value="1"/>
</dbReference>
<dbReference type="InterPro" id="IPR005158">
    <property type="entry name" value="BTAD"/>
</dbReference>
<evidence type="ECO:0000256" key="2">
    <source>
        <dbReference type="ARBA" id="ARBA00023012"/>
    </source>
</evidence>
<dbReference type="GO" id="GO:0006355">
    <property type="term" value="P:regulation of DNA-templated transcription"/>
    <property type="evidence" value="ECO:0007669"/>
    <property type="project" value="InterPro"/>
</dbReference>
<feature type="domain" description="OmpR/PhoB-type" evidence="7">
    <location>
        <begin position="1"/>
        <end position="98"/>
    </location>
</feature>
<evidence type="ECO:0000259" key="7">
    <source>
        <dbReference type="PROSITE" id="PS51755"/>
    </source>
</evidence>
<name>A0A1Z2KWD1_9ACTN</name>
<dbReference type="SUPFAM" id="SSF48452">
    <property type="entry name" value="TPR-like"/>
    <property type="match status" value="1"/>
</dbReference>
<accession>A0A1Z2KWD1</accession>
<dbReference type="KEGG" id="salj:SMD11_0692"/>
<dbReference type="PANTHER" id="PTHR35807">
    <property type="entry name" value="TRANSCRIPTIONAL REGULATOR REDD-RELATED"/>
    <property type="match status" value="1"/>
</dbReference>
<dbReference type="Gene3D" id="1.25.40.10">
    <property type="entry name" value="Tetratricopeptide repeat domain"/>
    <property type="match status" value="1"/>
</dbReference>
<dbReference type="GO" id="GO:0000160">
    <property type="term" value="P:phosphorelay signal transduction system"/>
    <property type="evidence" value="ECO:0007669"/>
    <property type="project" value="UniProtKB-KW"/>
</dbReference>
<dbReference type="SMART" id="SM00862">
    <property type="entry name" value="Trans_reg_C"/>
    <property type="match status" value="1"/>
</dbReference>
<dbReference type="InterPro" id="IPR001867">
    <property type="entry name" value="OmpR/PhoB-type_DNA-bd"/>
</dbReference>
<comment type="similarity">
    <text evidence="1">Belongs to the AfsR/DnrI/RedD regulatory family.</text>
</comment>
<dbReference type="InterPro" id="IPR011990">
    <property type="entry name" value="TPR-like_helical_dom_sf"/>
</dbReference>
<evidence type="ECO:0000256" key="5">
    <source>
        <dbReference type="ARBA" id="ARBA00023163"/>
    </source>
</evidence>
<protein>
    <recommendedName>
        <fullName evidence="7">OmpR/PhoB-type domain-containing protein</fullName>
    </recommendedName>
</protein>
<keyword evidence="2" id="KW-0902">Two-component regulatory system</keyword>
<dbReference type="InterPro" id="IPR016032">
    <property type="entry name" value="Sig_transdc_resp-reg_C-effctor"/>
</dbReference>
<keyword evidence="5" id="KW-0804">Transcription</keyword>
<dbReference type="AlphaFoldDB" id="A0A1Z2KWD1"/>
<evidence type="ECO:0000313" key="9">
    <source>
        <dbReference type="Proteomes" id="UP000195755"/>
    </source>
</evidence>
<dbReference type="SMART" id="SM01043">
    <property type="entry name" value="BTAD"/>
    <property type="match status" value="1"/>
</dbReference>
<dbReference type="InterPro" id="IPR051677">
    <property type="entry name" value="AfsR-DnrI-RedD_regulator"/>
</dbReference>
<evidence type="ECO:0000313" key="8">
    <source>
        <dbReference type="EMBL" id="ARZ66358.1"/>
    </source>
</evidence>
<dbReference type="InterPro" id="IPR036388">
    <property type="entry name" value="WH-like_DNA-bd_sf"/>
</dbReference>
<dbReference type="FunFam" id="1.25.40.10:FF:000222">
    <property type="entry name" value="SARP family transcriptional regulator"/>
    <property type="match status" value="1"/>
</dbReference>
<dbReference type="Gene3D" id="1.10.10.10">
    <property type="entry name" value="Winged helix-like DNA-binding domain superfamily/Winged helix DNA-binding domain"/>
    <property type="match status" value="1"/>
</dbReference>
<keyword evidence="3" id="KW-0805">Transcription regulation</keyword>
<evidence type="ECO:0000256" key="1">
    <source>
        <dbReference type="ARBA" id="ARBA00005820"/>
    </source>
</evidence>
<dbReference type="PANTHER" id="PTHR35807:SF1">
    <property type="entry name" value="TRANSCRIPTIONAL REGULATOR REDD"/>
    <property type="match status" value="1"/>
</dbReference>
<gene>
    <name evidence="8" type="ORF">SMD11_0692</name>
</gene>
<proteinExistence type="inferred from homology"/>
<dbReference type="CDD" id="cd15831">
    <property type="entry name" value="BTAD"/>
    <property type="match status" value="1"/>
</dbReference>
<dbReference type="Pfam" id="PF00486">
    <property type="entry name" value="Trans_reg_C"/>
    <property type="match status" value="1"/>
</dbReference>
<dbReference type="GO" id="GO:0003677">
    <property type="term" value="F:DNA binding"/>
    <property type="evidence" value="ECO:0007669"/>
    <property type="project" value="UniProtKB-UniRule"/>
</dbReference>
<organism evidence="8 9">
    <name type="scientific">Streptomyces albireticuli</name>
    <dbReference type="NCBI Taxonomy" id="1940"/>
    <lineage>
        <taxon>Bacteria</taxon>
        <taxon>Bacillati</taxon>
        <taxon>Actinomycetota</taxon>
        <taxon>Actinomycetes</taxon>
        <taxon>Kitasatosporales</taxon>
        <taxon>Streptomycetaceae</taxon>
        <taxon>Streptomyces</taxon>
    </lineage>
</organism>
<dbReference type="EMBL" id="CP021744">
    <property type="protein sequence ID" value="ARZ66358.1"/>
    <property type="molecule type" value="Genomic_DNA"/>
</dbReference>
<dbReference type="OrthoDB" id="4336084at2"/>
<reference evidence="8 9" key="1">
    <citation type="submission" date="2017-06" db="EMBL/GenBank/DDBJ databases">
        <title>Streptomyces albireticuli Genome sequencing and assembly.</title>
        <authorList>
            <person name="Wang Y."/>
            <person name="Du B."/>
            <person name="Ding Y."/>
            <person name="Liu H."/>
            <person name="Hou Q."/>
            <person name="Liu K."/>
            <person name="Yao L."/>
            <person name="Wang C."/>
        </authorList>
    </citation>
    <scope>NUCLEOTIDE SEQUENCE [LARGE SCALE GENOMIC DNA]</scope>
    <source>
        <strain evidence="8 9">MDJK11</strain>
    </source>
</reference>
<evidence type="ECO:0000256" key="3">
    <source>
        <dbReference type="ARBA" id="ARBA00023015"/>
    </source>
</evidence>
<evidence type="ECO:0000256" key="6">
    <source>
        <dbReference type="PROSITE-ProRule" id="PRU01091"/>
    </source>
</evidence>
<sequence length="279" mass="31795">MKFNLLGALEMVTDDGRSLELNTSKTGQVIALLLVRCRETVSSDTLLEELWGQRLPRSARTTLQTYVYHARQMFDRELPGRAGHEVLVTRPPGYAILADEELVDSKRFERLVREGKGLLDAGRPEDAMARLDEALAMWRGPAFSGMALGRVLSAHLTHLCEVRIRAINLRIEVLRRLGFYQELVPELSSLVAFHPLNEHFHAQLIEALYKTGRRADALRAYQQLRTVLDQELGVEPAPEIRRLQYEVLNHGRYDEERPTRGVAPRDRFEASWGFRAKAG</sequence>
<dbReference type="RefSeq" id="WP_087924992.1">
    <property type="nucleotide sequence ID" value="NZ_CP021744.1"/>
</dbReference>